<dbReference type="HOGENOM" id="CLU_190681_0_0_7"/>
<keyword evidence="1" id="KW-1133">Transmembrane helix</keyword>
<feature type="transmembrane region" description="Helical" evidence="1">
    <location>
        <begin position="45"/>
        <end position="73"/>
    </location>
</feature>
<evidence type="ECO:0000313" key="2">
    <source>
        <dbReference type="EMBL" id="CAN92767.1"/>
    </source>
</evidence>
<gene>
    <name evidence="2" type="ordered locus">sce2608</name>
</gene>
<organism evidence="2 3">
    <name type="scientific">Sorangium cellulosum (strain So ce56)</name>
    <name type="common">Polyangium cellulosum (strain So ce56)</name>
    <dbReference type="NCBI Taxonomy" id="448385"/>
    <lineage>
        <taxon>Bacteria</taxon>
        <taxon>Pseudomonadati</taxon>
        <taxon>Myxococcota</taxon>
        <taxon>Polyangia</taxon>
        <taxon>Polyangiales</taxon>
        <taxon>Polyangiaceae</taxon>
        <taxon>Sorangium</taxon>
    </lineage>
</organism>
<proteinExistence type="predicted"/>
<dbReference type="BioCyc" id="SCEL448385:SCE_RS13400-MONOMER"/>
<keyword evidence="1" id="KW-0472">Membrane</keyword>
<reference evidence="2 3" key="1">
    <citation type="journal article" date="2007" name="Nat. Biotechnol.">
        <title>Complete genome sequence of the myxobacterium Sorangium cellulosum.</title>
        <authorList>
            <person name="Schneiker S."/>
            <person name="Perlova O."/>
            <person name="Kaiser O."/>
            <person name="Gerth K."/>
            <person name="Alici A."/>
            <person name="Altmeyer M.O."/>
            <person name="Bartels D."/>
            <person name="Bekel T."/>
            <person name="Beyer S."/>
            <person name="Bode E."/>
            <person name="Bode H.B."/>
            <person name="Bolten C.J."/>
            <person name="Choudhuri J.V."/>
            <person name="Doss S."/>
            <person name="Elnakady Y.A."/>
            <person name="Frank B."/>
            <person name="Gaigalat L."/>
            <person name="Goesmann A."/>
            <person name="Groeger C."/>
            <person name="Gross F."/>
            <person name="Jelsbak L."/>
            <person name="Jelsbak L."/>
            <person name="Kalinowski J."/>
            <person name="Kegler C."/>
            <person name="Knauber T."/>
            <person name="Konietzny S."/>
            <person name="Kopp M."/>
            <person name="Krause L."/>
            <person name="Krug D."/>
            <person name="Linke B."/>
            <person name="Mahmud T."/>
            <person name="Martinez-Arias R."/>
            <person name="McHardy A.C."/>
            <person name="Merai M."/>
            <person name="Meyer F."/>
            <person name="Mormann S."/>
            <person name="Munoz-Dorado J."/>
            <person name="Perez J."/>
            <person name="Pradella S."/>
            <person name="Rachid S."/>
            <person name="Raddatz G."/>
            <person name="Rosenau F."/>
            <person name="Rueckert C."/>
            <person name="Sasse F."/>
            <person name="Scharfe M."/>
            <person name="Schuster S.C."/>
            <person name="Suen G."/>
            <person name="Treuner-Lange A."/>
            <person name="Velicer G.J."/>
            <person name="Vorholter F.-J."/>
            <person name="Weissman K.J."/>
            <person name="Welch R.D."/>
            <person name="Wenzel S.C."/>
            <person name="Whitworth D.E."/>
            <person name="Wilhelm S."/>
            <person name="Wittmann C."/>
            <person name="Bloecker H."/>
            <person name="Puehler A."/>
            <person name="Mueller R."/>
        </authorList>
    </citation>
    <scope>NUCLEOTIDE SEQUENCE [LARGE SCALE GENOMIC DNA]</scope>
    <source>
        <strain evidence="3">So ce56</strain>
    </source>
</reference>
<evidence type="ECO:0000313" key="3">
    <source>
        <dbReference type="Proteomes" id="UP000002139"/>
    </source>
</evidence>
<accession>A9G721</accession>
<keyword evidence="1" id="KW-0812">Transmembrane</keyword>
<dbReference type="Proteomes" id="UP000002139">
    <property type="component" value="Chromosome"/>
</dbReference>
<dbReference type="EMBL" id="AM746676">
    <property type="protein sequence ID" value="CAN92767.1"/>
    <property type="molecule type" value="Genomic_DNA"/>
</dbReference>
<sequence length="79" mass="7979">MSRQLALGAAVLIAAFAACHMLGLREHVSVLSGTPPPSGGGDPLLGVAYALAWFGGVIFAPILAIAAGVLAVVDRLRSR</sequence>
<dbReference type="AlphaFoldDB" id="A9G721"/>
<dbReference type="RefSeq" id="WP_012235240.1">
    <property type="nucleotide sequence ID" value="NC_010162.1"/>
</dbReference>
<protein>
    <submittedName>
        <fullName evidence="2">Uncharacterized protein</fullName>
    </submittedName>
</protein>
<name>A9G721_SORC5</name>
<dbReference type="KEGG" id="scl:sce2608"/>
<evidence type="ECO:0000256" key="1">
    <source>
        <dbReference type="SAM" id="Phobius"/>
    </source>
</evidence>
<keyword evidence="3" id="KW-1185">Reference proteome</keyword>
<dbReference type="PROSITE" id="PS51257">
    <property type="entry name" value="PROKAR_LIPOPROTEIN"/>
    <property type="match status" value="1"/>
</dbReference>
<dbReference type="STRING" id="448385.sce2608"/>